<dbReference type="NCBIfam" id="NF005425">
    <property type="entry name" value="PRK07006.1"/>
    <property type="match status" value="1"/>
</dbReference>
<feature type="binding site" evidence="15">
    <location>
        <position position="120"/>
    </location>
    <ligand>
        <name>D-threo-isocitrate</name>
        <dbReference type="ChEBI" id="CHEBI:15562"/>
    </ligand>
</feature>
<dbReference type="Proteomes" id="UP000287156">
    <property type="component" value="Unassembled WGS sequence"/>
</dbReference>
<dbReference type="OrthoDB" id="9806254at2"/>
<name>A0A429Y4M1_9BACI</name>
<organism evidence="22 23">
    <name type="scientific">Siminovitchia acidinfaciens</name>
    <dbReference type="NCBI Taxonomy" id="2321395"/>
    <lineage>
        <taxon>Bacteria</taxon>
        <taxon>Bacillati</taxon>
        <taxon>Bacillota</taxon>
        <taxon>Bacilli</taxon>
        <taxon>Bacillales</taxon>
        <taxon>Bacillaceae</taxon>
        <taxon>Siminovitchia</taxon>
    </lineage>
</organism>
<evidence type="ECO:0000256" key="2">
    <source>
        <dbReference type="ARBA" id="ARBA00007769"/>
    </source>
</evidence>
<evidence type="ECO:0000256" key="11">
    <source>
        <dbReference type="ARBA" id="ARBA00023002"/>
    </source>
</evidence>
<keyword evidence="10 16" id="KW-0521">NADP</keyword>
<keyword evidence="7 20" id="KW-0816">Tricarboxylic acid cycle</keyword>
<dbReference type="SMART" id="SM01329">
    <property type="entry name" value="Iso_dh"/>
    <property type="match status" value="1"/>
</dbReference>
<evidence type="ECO:0000256" key="16">
    <source>
        <dbReference type="PIRSR" id="PIRSR604439-2"/>
    </source>
</evidence>
<feature type="binding site" evidence="16">
    <location>
        <position position="401"/>
    </location>
    <ligand>
        <name>NADP(+)</name>
        <dbReference type="ChEBI" id="CHEBI:58349"/>
    </ligand>
</feature>
<dbReference type="NCBIfam" id="TIGR00183">
    <property type="entry name" value="prok_nadp_idh"/>
    <property type="match status" value="1"/>
</dbReference>
<evidence type="ECO:0000259" key="21">
    <source>
        <dbReference type="SMART" id="SM01329"/>
    </source>
</evidence>
<feature type="binding site" evidence="16">
    <location>
        <position position="397"/>
    </location>
    <ligand>
        <name>NADP(+)</name>
        <dbReference type="ChEBI" id="CHEBI:58349"/>
    </ligand>
</feature>
<evidence type="ECO:0000313" key="23">
    <source>
        <dbReference type="Proteomes" id="UP000287156"/>
    </source>
</evidence>
<evidence type="ECO:0000256" key="14">
    <source>
        <dbReference type="ARBA" id="ARBA00046127"/>
    </source>
</evidence>
<comment type="caution">
    <text evidence="22">The sequence shown here is derived from an EMBL/GenBank/DDBJ whole genome shotgun (WGS) entry which is preliminary data.</text>
</comment>
<evidence type="ECO:0000256" key="3">
    <source>
        <dbReference type="ARBA" id="ARBA00011738"/>
    </source>
</evidence>
<dbReference type="Gene3D" id="3.40.718.10">
    <property type="entry name" value="Isopropylmalate Dehydrogenase"/>
    <property type="match status" value="1"/>
</dbReference>
<comment type="catalytic activity">
    <reaction evidence="13">
        <text>D-threo-isocitrate + NADP(+) = 2-oxoglutarate + CO2 + NADPH</text>
        <dbReference type="Rhea" id="RHEA:19629"/>
        <dbReference type="ChEBI" id="CHEBI:15562"/>
        <dbReference type="ChEBI" id="CHEBI:16526"/>
        <dbReference type="ChEBI" id="CHEBI:16810"/>
        <dbReference type="ChEBI" id="CHEBI:57783"/>
        <dbReference type="ChEBI" id="CHEBI:58349"/>
        <dbReference type="EC" id="1.1.1.42"/>
    </reaction>
</comment>
<dbReference type="GO" id="GO:0006099">
    <property type="term" value="P:tricarboxylic acid cycle"/>
    <property type="evidence" value="ECO:0007669"/>
    <property type="project" value="UniProtKB-UniRule"/>
</dbReference>
<feature type="binding site" evidence="15">
    <location>
        <position position="110"/>
    </location>
    <ligand>
        <name>D-threo-isocitrate</name>
        <dbReference type="ChEBI" id="CHEBI:15562"/>
    </ligand>
</feature>
<comment type="subunit">
    <text evidence="3">Homodimer.</text>
</comment>
<keyword evidence="9 17" id="KW-0460">Magnesium</keyword>
<evidence type="ECO:0000256" key="10">
    <source>
        <dbReference type="ARBA" id="ARBA00022857"/>
    </source>
</evidence>
<comment type="cofactor">
    <cofactor evidence="1">
        <name>Mn(2+)</name>
        <dbReference type="ChEBI" id="CHEBI:29035"/>
    </cofactor>
</comment>
<dbReference type="GO" id="GO:0006097">
    <property type="term" value="P:glyoxylate cycle"/>
    <property type="evidence" value="ECO:0007669"/>
    <property type="project" value="UniProtKB-KW"/>
</dbReference>
<feature type="site" description="Critical for catalysis" evidence="18">
    <location>
        <position position="221"/>
    </location>
</feature>
<dbReference type="PANTHER" id="PTHR43504">
    <property type="entry name" value="ISOCITRATE DEHYDROGENASE [NADP]"/>
    <property type="match status" value="1"/>
</dbReference>
<comment type="cofactor">
    <cofactor evidence="17">
        <name>Mg(2+)</name>
        <dbReference type="ChEBI" id="CHEBI:18420"/>
    </cofactor>
    <cofactor evidence="17">
        <name>Mn(2+)</name>
        <dbReference type="ChEBI" id="CHEBI:29035"/>
    </cofactor>
    <text evidence="17">Binds 1 Mg(2+) or Mn(2+) ion per subunit.</text>
</comment>
<evidence type="ECO:0000256" key="15">
    <source>
        <dbReference type="PIRSR" id="PIRSR604439-1"/>
    </source>
</evidence>
<dbReference type="GO" id="GO:0000287">
    <property type="term" value="F:magnesium ion binding"/>
    <property type="evidence" value="ECO:0007669"/>
    <property type="project" value="InterPro"/>
</dbReference>
<evidence type="ECO:0000256" key="18">
    <source>
        <dbReference type="PIRSR" id="PIRSR604439-4"/>
    </source>
</evidence>
<gene>
    <name evidence="22" type="ORF">D4T97_006180</name>
</gene>
<feature type="modified residue" description="N6-succinyllysine" evidence="19">
    <location>
        <position position="91"/>
    </location>
</feature>
<evidence type="ECO:0000256" key="5">
    <source>
        <dbReference type="ARBA" id="ARBA00019562"/>
    </source>
</evidence>
<evidence type="ECO:0000256" key="19">
    <source>
        <dbReference type="PIRSR" id="PIRSR604439-5"/>
    </source>
</evidence>
<dbReference type="PANTHER" id="PTHR43504:SF1">
    <property type="entry name" value="ISOCITRATE DEHYDROGENASE [NADP]"/>
    <property type="match status" value="1"/>
</dbReference>
<evidence type="ECO:0000256" key="12">
    <source>
        <dbReference type="ARBA" id="ARBA00023211"/>
    </source>
</evidence>
<dbReference type="GO" id="GO:0051287">
    <property type="term" value="F:NAD binding"/>
    <property type="evidence" value="ECO:0007669"/>
    <property type="project" value="InterPro"/>
</dbReference>
<evidence type="ECO:0000256" key="6">
    <source>
        <dbReference type="ARBA" id="ARBA00022435"/>
    </source>
</evidence>
<feature type="binding site" evidence="15">
    <location>
        <position position="106"/>
    </location>
    <ligand>
        <name>D-threo-isocitrate</name>
        <dbReference type="ChEBI" id="CHEBI:15562"/>
    </ligand>
</feature>
<keyword evidence="6 20" id="KW-0329">Glyoxylate bypass</keyword>
<feature type="modified residue" description="Phosphoserine" evidence="19">
    <location>
        <position position="104"/>
    </location>
</feature>
<dbReference type="InterPro" id="IPR004439">
    <property type="entry name" value="Isocitrate_DH_NADP_dimer_prok"/>
</dbReference>
<dbReference type="AlphaFoldDB" id="A0A429Y4M1"/>
<evidence type="ECO:0000256" key="7">
    <source>
        <dbReference type="ARBA" id="ARBA00022532"/>
    </source>
</evidence>
<dbReference type="RefSeq" id="WP_126048765.1">
    <property type="nucleotide sequence ID" value="NZ_QYTV02000002.1"/>
</dbReference>
<dbReference type="InterPro" id="IPR024084">
    <property type="entry name" value="IsoPropMal-DH-like_dom"/>
</dbReference>
<dbReference type="SUPFAM" id="SSF53659">
    <property type="entry name" value="Isocitrate/Isopropylmalate dehydrogenase-like"/>
    <property type="match status" value="1"/>
</dbReference>
<evidence type="ECO:0000256" key="13">
    <source>
        <dbReference type="ARBA" id="ARBA00023554"/>
    </source>
</evidence>
<dbReference type="EC" id="1.1.1.42" evidence="4 20"/>
<feature type="site" description="Critical for catalysis" evidence="18">
    <location>
        <position position="151"/>
    </location>
</feature>
<proteinExistence type="inferred from homology"/>
<comment type="function">
    <text evidence="14">Catalyzes the oxidative decarboxylation of isocitrate to 2-oxoglutarate and carbon dioxide with the concomitant reduction of NADP(+).</text>
</comment>
<evidence type="ECO:0000256" key="8">
    <source>
        <dbReference type="ARBA" id="ARBA00022723"/>
    </source>
</evidence>
<feature type="binding site" evidence="17">
    <location>
        <position position="311"/>
    </location>
    <ligand>
        <name>Mg(2+)</name>
        <dbReference type="ChEBI" id="CHEBI:18420"/>
    </ligand>
</feature>
<dbReference type="GO" id="GO:0004450">
    <property type="term" value="F:isocitrate dehydrogenase (NADP+) activity"/>
    <property type="evidence" value="ECO:0007669"/>
    <property type="project" value="UniProtKB-UniRule"/>
</dbReference>
<dbReference type="PROSITE" id="PS00470">
    <property type="entry name" value="IDH_IMDH"/>
    <property type="match status" value="1"/>
</dbReference>
<evidence type="ECO:0000256" key="9">
    <source>
        <dbReference type="ARBA" id="ARBA00022842"/>
    </source>
</evidence>
<feature type="modified residue" description="N6-succinyllysine" evidence="19">
    <location>
        <position position="233"/>
    </location>
</feature>
<evidence type="ECO:0000256" key="20">
    <source>
        <dbReference type="RuleBase" id="RU004446"/>
    </source>
</evidence>
<dbReference type="EMBL" id="QYTV02000002">
    <property type="protein sequence ID" value="RST76353.1"/>
    <property type="molecule type" value="Genomic_DNA"/>
</dbReference>
<keyword evidence="12 17" id="KW-0464">Manganese</keyword>
<feature type="binding site" evidence="15">
    <location>
        <position position="144"/>
    </location>
    <ligand>
        <name>D-threo-isocitrate</name>
        <dbReference type="ChEBI" id="CHEBI:15562"/>
    </ligand>
</feature>
<evidence type="ECO:0000256" key="17">
    <source>
        <dbReference type="PIRSR" id="PIRSR604439-3"/>
    </source>
</evidence>
<feature type="binding site" evidence="15">
    <location>
        <position position="104"/>
    </location>
    <ligand>
        <name>D-threo-isocitrate</name>
        <dbReference type="ChEBI" id="CHEBI:15562"/>
    </ligand>
</feature>
<feature type="domain" description="Isopropylmalate dehydrogenase-like" evidence="21">
    <location>
        <begin position="21"/>
        <end position="418"/>
    </location>
</feature>
<feature type="modified residue" description="N6-acetyllysine" evidence="19">
    <location>
        <position position="133"/>
    </location>
</feature>
<evidence type="ECO:0000313" key="22">
    <source>
        <dbReference type="EMBL" id="RST76353.1"/>
    </source>
</evidence>
<feature type="binding site" evidence="16">
    <location>
        <position position="358"/>
    </location>
    <ligand>
        <name>NADP(+)</name>
        <dbReference type="ChEBI" id="CHEBI:58349"/>
    </ligand>
</feature>
<dbReference type="Pfam" id="PF00180">
    <property type="entry name" value="Iso_dh"/>
    <property type="match status" value="1"/>
</dbReference>
<keyword evidence="23" id="KW-1185">Reference proteome</keyword>
<evidence type="ECO:0000256" key="1">
    <source>
        <dbReference type="ARBA" id="ARBA00001936"/>
    </source>
</evidence>
<feature type="binding site" evidence="16">
    <location>
        <begin position="345"/>
        <end position="351"/>
    </location>
    <ligand>
        <name>NADP(+)</name>
        <dbReference type="ChEBI" id="CHEBI:58349"/>
    </ligand>
</feature>
<keyword evidence="8 20" id="KW-0479">Metal-binding</keyword>
<dbReference type="InterPro" id="IPR019818">
    <property type="entry name" value="IsoCit/isopropylmalate_DH_CS"/>
</dbReference>
<comment type="similarity">
    <text evidence="2">Belongs to the isocitrate and isopropylmalate dehydrogenases family.</text>
</comment>
<accession>A0A429Y4M1</accession>
<protein>
    <recommendedName>
        <fullName evidence="5 20">Isocitrate dehydrogenase [NADP]</fullName>
        <ecNumber evidence="4 20">1.1.1.42</ecNumber>
    </recommendedName>
</protein>
<keyword evidence="11" id="KW-0560">Oxidoreductase</keyword>
<feature type="binding site" evidence="16">
    <location>
        <position position="95"/>
    </location>
    <ligand>
        <name>NADP(+)</name>
        <dbReference type="ChEBI" id="CHEBI:58349"/>
    </ligand>
</feature>
<reference evidence="22" key="1">
    <citation type="submission" date="2018-12" db="EMBL/GenBank/DDBJ databases">
        <authorList>
            <person name="Sun L."/>
            <person name="Chen Z."/>
        </authorList>
    </citation>
    <scope>NUCLEOTIDE SEQUENCE [LARGE SCALE GENOMIC DNA]</scope>
    <source>
        <strain evidence="22">3-2-2</strain>
    </source>
</reference>
<evidence type="ECO:0000256" key="4">
    <source>
        <dbReference type="ARBA" id="ARBA00013013"/>
    </source>
</evidence>
<sequence length="423" mass="46533">MSQAEKITVSNGVLNTPDHPIIPFIEGDGTGPDIWAAAQRVLDAAVEKAYGGKRKIEWKEVYAGEKAHNKFGEWLPEETLDTIREYLIAIKGPLTTPIGGGFRSLNVALRQELDLYVCLRPVRYFEGVPSPVKRPEDTDMVIFRENTEDIYAGIEYQEGSEEVKKLIDFLKNEMGVNKIRFPETSGIGIKPISSEGTKRLVRAAINYAIKEGRKSVTLVHKGNIMKFTEGAFKNWGYEVAEQEFGDKVFTWNQYDKIKDEQGTEAANKAQADAEAAGKIIIKDAIADIFLQQILTRSKEFDVVATMNLNGDYVSDALAAQVGGIGIAPGANINYDTGHAIFEATHGTAPKYAGLDKVNPSSVILSGVLMLEHIGWGEAAQLITNSMEKTIESKVVTYDFARLMEGATEVKASEFGNALIENMD</sequence>